<dbReference type="EMBL" id="LEOY01000002">
    <property type="protein sequence ID" value="RBR31719.1"/>
    <property type="molecule type" value="Genomic_DNA"/>
</dbReference>
<proteinExistence type="predicted"/>
<comment type="caution">
    <text evidence="2">The sequence shown here is derived from an EMBL/GenBank/DDBJ whole genome shotgun (WGS) entry which is preliminary data.</text>
</comment>
<dbReference type="Proteomes" id="UP000252800">
    <property type="component" value="Unassembled WGS sequence"/>
</dbReference>
<dbReference type="RefSeq" id="WP_113783573.1">
    <property type="nucleotide sequence ID" value="NZ_KZ845739.1"/>
</dbReference>
<evidence type="ECO:0000256" key="1">
    <source>
        <dbReference type="SAM" id="Phobius"/>
    </source>
</evidence>
<dbReference type="AlphaFoldDB" id="A0A366SIP3"/>
<name>A0A366SIP3_9ENTE</name>
<keyword evidence="1" id="KW-1133">Transmembrane helix</keyword>
<evidence type="ECO:0000313" key="3">
    <source>
        <dbReference type="Proteomes" id="UP000252800"/>
    </source>
</evidence>
<reference evidence="2 3" key="1">
    <citation type="submission" date="2015-06" db="EMBL/GenBank/DDBJ databases">
        <title>The Genome Sequence of Enterococcus cecorum 170AEA1.</title>
        <authorList>
            <consortium name="The Broad Institute Genomics Platform"/>
            <consortium name="The Broad Institute Genome Sequencing Center for Infectious Disease"/>
            <person name="Earl A.M."/>
            <person name="Van Tyne D."/>
            <person name="Lebreton F."/>
            <person name="Saavedra J.T."/>
            <person name="Gilmore M.S."/>
            <person name="Manson McGuire A."/>
            <person name="Clock S."/>
            <person name="Crupain M."/>
            <person name="Rangan U."/>
            <person name="Young S."/>
            <person name="Abouelleil A."/>
            <person name="Cao P."/>
            <person name="Chapman S.B."/>
            <person name="Griggs A."/>
            <person name="Priest M."/>
            <person name="Shea T."/>
            <person name="Wortman J."/>
            <person name="Nusbaum C."/>
            <person name="Birren B."/>
        </authorList>
    </citation>
    <scope>NUCLEOTIDE SEQUENCE [LARGE SCALE GENOMIC DNA]</scope>
    <source>
        <strain evidence="2 3">170AEA1</strain>
    </source>
</reference>
<protein>
    <submittedName>
        <fullName evidence="2">Uncharacterized protein</fullName>
    </submittedName>
</protein>
<feature type="transmembrane region" description="Helical" evidence="1">
    <location>
        <begin position="6"/>
        <end position="26"/>
    </location>
</feature>
<gene>
    <name evidence="2" type="ORF">EB18_00142</name>
</gene>
<keyword evidence="1" id="KW-0472">Membrane</keyword>
<keyword evidence="1" id="KW-0812">Transmembrane</keyword>
<sequence>MVLFEKMIILLTIVTYLANYLTYLFMKHKKIKNGFERCALFLTVNMSLMLFDGLFAVIGKILFDELLLLE</sequence>
<accession>A0A366SIP3</accession>
<organism evidence="2 3">
    <name type="scientific">Enterococcus cecorum</name>
    <dbReference type="NCBI Taxonomy" id="44008"/>
    <lineage>
        <taxon>Bacteria</taxon>
        <taxon>Bacillati</taxon>
        <taxon>Bacillota</taxon>
        <taxon>Bacilli</taxon>
        <taxon>Lactobacillales</taxon>
        <taxon>Enterococcaceae</taxon>
        <taxon>Enterococcus</taxon>
    </lineage>
</organism>
<feature type="transmembrane region" description="Helical" evidence="1">
    <location>
        <begin position="38"/>
        <end position="63"/>
    </location>
</feature>
<evidence type="ECO:0000313" key="2">
    <source>
        <dbReference type="EMBL" id="RBR31719.1"/>
    </source>
</evidence>